<organism evidence="13 14">
    <name type="scientific">Noviherbaspirillum denitrificans</name>
    <dbReference type="NCBI Taxonomy" id="1968433"/>
    <lineage>
        <taxon>Bacteria</taxon>
        <taxon>Pseudomonadati</taxon>
        <taxon>Pseudomonadota</taxon>
        <taxon>Betaproteobacteria</taxon>
        <taxon>Burkholderiales</taxon>
        <taxon>Oxalobacteraceae</taxon>
        <taxon>Noviherbaspirillum</taxon>
    </lineage>
</organism>
<proteinExistence type="predicted"/>
<sequence length="351" mass="36943">MRKELFAACALAACSAAASAQSNVTLYGLVDTTIRYSTNENAAGDNKLQLTDGVLTGSRWGVRGVEDLGGGLKALVTLESGFAPDTGGMLQGGRLFGRQGYVGLDGSFGKVLFGRQYTLAHEILSAYESFAFANNSILGYQGGNYTGLRYDNMVKVAKAFGPVSVTAAYTFGETAGSLSTNASKAVGATYVNGPLQLGAVYQATNNVTSAFFNAVSAAQASKQTVWGVGGTYKTGPATLYAGYTDSKLDVANIKNHVLYGGINYELTPALQLIGTVQADKLKRPGNDGDRMTSGLMLDYYLSKRTDVYVEVDYTKLKDGWVALANNAGLGSANVFGNDSRVGIMAGVRHKF</sequence>
<dbReference type="AlphaFoldDB" id="A0A254TKF4"/>
<feature type="domain" description="Porin" evidence="12">
    <location>
        <begin position="7"/>
        <end position="318"/>
    </location>
</feature>
<dbReference type="PANTHER" id="PTHR34501:SF9">
    <property type="entry name" value="MAJOR OUTER MEMBRANE PROTEIN P.IA"/>
    <property type="match status" value="1"/>
</dbReference>
<dbReference type="InterPro" id="IPR023614">
    <property type="entry name" value="Porin_dom_sf"/>
</dbReference>
<comment type="subunit">
    <text evidence="2">Homotrimer.</text>
</comment>
<evidence type="ECO:0000256" key="2">
    <source>
        <dbReference type="ARBA" id="ARBA00011233"/>
    </source>
</evidence>
<evidence type="ECO:0000256" key="1">
    <source>
        <dbReference type="ARBA" id="ARBA00004571"/>
    </source>
</evidence>
<dbReference type="GO" id="GO:0046930">
    <property type="term" value="C:pore complex"/>
    <property type="evidence" value="ECO:0007669"/>
    <property type="project" value="UniProtKB-KW"/>
</dbReference>
<dbReference type="GO" id="GO:0006811">
    <property type="term" value="P:monoatomic ion transport"/>
    <property type="evidence" value="ECO:0007669"/>
    <property type="project" value="UniProtKB-KW"/>
</dbReference>
<accession>A0A254TKF4</accession>
<dbReference type="Proteomes" id="UP000197535">
    <property type="component" value="Unassembled WGS sequence"/>
</dbReference>
<evidence type="ECO:0000256" key="4">
    <source>
        <dbReference type="ARBA" id="ARBA00022452"/>
    </source>
</evidence>
<dbReference type="Gene3D" id="2.40.160.10">
    <property type="entry name" value="Porin"/>
    <property type="match status" value="1"/>
</dbReference>
<dbReference type="InterPro" id="IPR033900">
    <property type="entry name" value="Gram_neg_porin_domain"/>
</dbReference>
<evidence type="ECO:0000313" key="13">
    <source>
        <dbReference type="EMBL" id="OWW20188.1"/>
    </source>
</evidence>
<dbReference type="GO" id="GO:0009279">
    <property type="term" value="C:cell outer membrane"/>
    <property type="evidence" value="ECO:0007669"/>
    <property type="project" value="UniProtKB-SubCell"/>
</dbReference>
<name>A0A254TKF4_9BURK</name>
<evidence type="ECO:0000256" key="6">
    <source>
        <dbReference type="ARBA" id="ARBA00022729"/>
    </source>
</evidence>
<keyword evidence="3" id="KW-0813">Transport</keyword>
<gene>
    <name evidence="13" type="ORF">AYR66_12460</name>
</gene>
<keyword evidence="10" id="KW-0998">Cell outer membrane</keyword>
<keyword evidence="9" id="KW-0472">Membrane</keyword>
<comment type="caution">
    <text evidence="13">The sequence shown here is derived from an EMBL/GenBank/DDBJ whole genome shotgun (WGS) entry which is preliminary data.</text>
</comment>
<keyword evidence="8" id="KW-0626">Porin</keyword>
<evidence type="ECO:0000259" key="12">
    <source>
        <dbReference type="Pfam" id="PF13609"/>
    </source>
</evidence>
<feature type="chain" id="PRO_5012197357" description="Porin domain-containing protein" evidence="11">
    <location>
        <begin position="21"/>
        <end position="351"/>
    </location>
</feature>
<dbReference type="Pfam" id="PF13609">
    <property type="entry name" value="Porin_4"/>
    <property type="match status" value="1"/>
</dbReference>
<dbReference type="RefSeq" id="WP_088707076.1">
    <property type="nucleotide sequence ID" value="NZ_LSTO01000001.1"/>
</dbReference>
<dbReference type="InterPro" id="IPR050298">
    <property type="entry name" value="Gram-neg_bact_OMP"/>
</dbReference>
<dbReference type="GO" id="GO:0015288">
    <property type="term" value="F:porin activity"/>
    <property type="evidence" value="ECO:0007669"/>
    <property type="project" value="UniProtKB-KW"/>
</dbReference>
<comment type="subcellular location">
    <subcellularLocation>
        <location evidence="1">Cell outer membrane</location>
        <topology evidence="1">Multi-pass membrane protein</topology>
    </subcellularLocation>
</comment>
<keyword evidence="14" id="KW-1185">Reference proteome</keyword>
<evidence type="ECO:0000256" key="7">
    <source>
        <dbReference type="ARBA" id="ARBA00023065"/>
    </source>
</evidence>
<evidence type="ECO:0000256" key="5">
    <source>
        <dbReference type="ARBA" id="ARBA00022692"/>
    </source>
</evidence>
<keyword evidence="4" id="KW-1134">Transmembrane beta strand</keyword>
<keyword evidence="7" id="KW-0406">Ion transport</keyword>
<keyword evidence="6 11" id="KW-0732">Signal</keyword>
<reference evidence="13 14" key="1">
    <citation type="submission" date="2016-02" db="EMBL/GenBank/DDBJ databases">
        <authorList>
            <person name="Wen L."/>
            <person name="He K."/>
            <person name="Yang H."/>
        </authorList>
    </citation>
    <scope>NUCLEOTIDE SEQUENCE [LARGE SCALE GENOMIC DNA]</scope>
    <source>
        <strain evidence="13 14">TSA40</strain>
    </source>
</reference>
<feature type="signal peptide" evidence="11">
    <location>
        <begin position="1"/>
        <end position="20"/>
    </location>
</feature>
<evidence type="ECO:0000256" key="11">
    <source>
        <dbReference type="SAM" id="SignalP"/>
    </source>
</evidence>
<keyword evidence="5" id="KW-0812">Transmembrane</keyword>
<protein>
    <recommendedName>
        <fullName evidence="12">Porin domain-containing protein</fullName>
    </recommendedName>
</protein>
<evidence type="ECO:0000256" key="10">
    <source>
        <dbReference type="ARBA" id="ARBA00023237"/>
    </source>
</evidence>
<dbReference type="OrthoDB" id="8679056at2"/>
<dbReference type="CDD" id="cd00342">
    <property type="entry name" value="gram_neg_porins"/>
    <property type="match status" value="1"/>
</dbReference>
<evidence type="ECO:0000256" key="8">
    <source>
        <dbReference type="ARBA" id="ARBA00023114"/>
    </source>
</evidence>
<dbReference type="PANTHER" id="PTHR34501">
    <property type="entry name" value="PROTEIN YDDL-RELATED"/>
    <property type="match status" value="1"/>
</dbReference>
<dbReference type="EMBL" id="LSTO01000001">
    <property type="protein sequence ID" value="OWW20188.1"/>
    <property type="molecule type" value="Genomic_DNA"/>
</dbReference>
<evidence type="ECO:0000313" key="14">
    <source>
        <dbReference type="Proteomes" id="UP000197535"/>
    </source>
</evidence>
<evidence type="ECO:0000256" key="9">
    <source>
        <dbReference type="ARBA" id="ARBA00023136"/>
    </source>
</evidence>
<dbReference type="SUPFAM" id="SSF56935">
    <property type="entry name" value="Porins"/>
    <property type="match status" value="1"/>
</dbReference>
<evidence type="ECO:0000256" key="3">
    <source>
        <dbReference type="ARBA" id="ARBA00022448"/>
    </source>
</evidence>